<dbReference type="PATRIC" id="fig|294.162.peg.858"/>
<dbReference type="Proteomes" id="UP000050349">
    <property type="component" value="Unassembled WGS sequence"/>
</dbReference>
<gene>
    <name evidence="1" type="ORF">AN403_5331</name>
</gene>
<proteinExistence type="predicted"/>
<name>A0A0N8NXX0_PSEFL</name>
<protein>
    <submittedName>
        <fullName evidence="1">Uncharacterized protein</fullName>
    </submittedName>
</protein>
<reference evidence="1 2" key="1">
    <citation type="submission" date="2015-09" db="EMBL/GenBank/DDBJ databases">
        <authorList>
            <consortium name="Swine Surveillance"/>
        </authorList>
    </citation>
    <scope>NUCLEOTIDE SEQUENCE [LARGE SCALE GENOMIC DNA]</scope>
    <source>
        <strain evidence="1 2">S613</strain>
    </source>
</reference>
<dbReference type="EMBL" id="LJXB01000056">
    <property type="protein sequence ID" value="KPU61377.1"/>
    <property type="molecule type" value="Genomic_DNA"/>
</dbReference>
<evidence type="ECO:0000313" key="2">
    <source>
        <dbReference type="Proteomes" id="UP000050349"/>
    </source>
</evidence>
<organism evidence="1 2">
    <name type="scientific">Pseudomonas fluorescens</name>
    <dbReference type="NCBI Taxonomy" id="294"/>
    <lineage>
        <taxon>Bacteria</taxon>
        <taxon>Pseudomonadati</taxon>
        <taxon>Pseudomonadota</taxon>
        <taxon>Gammaproteobacteria</taxon>
        <taxon>Pseudomonadales</taxon>
        <taxon>Pseudomonadaceae</taxon>
        <taxon>Pseudomonas</taxon>
    </lineage>
</organism>
<sequence>MINLWSYTADRNNDKADRHDLVRNFPKESRKIHLLSTLPVVRPFIKARAGH</sequence>
<comment type="caution">
    <text evidence="1">The sequence shown here is derived from an EMBL/GenBank/DDBJ whole genome shotgun (WGS) entry which is preliminary data.</text>
</comment>
<evidence type="ECO:0000313" key="1">
    <source>
        <dbReference type="EMBL" id="KPU61377.1"/>
    </source>
</evidence>
<dbReference type="AlphaFoldDB" id="A0A0N8NXX0"/>
<accession>A0A0N8NXX0</accession>